<keyword evidence="10" id="KW-0067">ATP-binding</keyword>
<evidence type="ECO:0000256" key="7">
    <source>
        <dbReference type="ARBA" id="ARBA00022692"/>
    </source>
</evidence>
<dbReference type="Proteomes" id="UP000297475">
    <property type="component" value="Unassembled WGS sequence"/>
</dbReference>
<keyword evidence="16" id="KW-1185">Reference proteome</keyword>
<accession>A0A4Z0WDN1</accession>
<dbReference type="PANTHER" id="PTHR10566:SF113">
    <property type="entry name" value="PROTEIN ACTIVITY OF BC1 COMPLEX KINASE 7, CHLOROPLASTIC"/>
    <property type="match status" value="1"/>
</dbReference>
<keyword evidence="15" id="KW-0830">Ubiquinone</keyword>
<keyword evidence="9" id="KW-0418">Kinase</keyword>
<dbReference type="GO" id="GO:0016301">
    <property type="term" value="F:kinase activity"/>
    <property type="evidence" value="ECO:0007669"/>
    <property type="project" value="UniProtKB-KW"/>
</dbReference>
<dbReference type="EMBL" id="SRMF01000003">
    <property type="protein sequence ID" value="TGG93266.1"/>
    <property type="molecule type" value="Genomic_DNA"/>
</dbReference>
<dbReference type="InterPro" id="IPR004147">
    <property type="entry name" value="ABC1_dom"/>
</dbReference>
<evidence type="ECO:0000256" key="11">
    <source>
        <dbReference type="ARBA" id="ARBA00022989"/>
    </source>
</evidence>
<dbReference type="GO" id="GO:0005524">
    <property type="term" value="F:ATP binding"/>
    <property type="evidence" value="ECO:0007669"/>
    <property type="project" value="UniProtKB-KW"/>
</dbReference>
<dbReference type="Pfam" id="PF03109">
    <property type="entry name" value="ABC1"/>
    <property type="match status" value="1"/>
</dbReference>
<evidence type="ECO:0000256" key="9">
    <source>
        <dbReference type="ARBA" id="ARBA00022777"/>
    </source>
</evidence>
<proteinExistence type="inferred from homology"/>
<feature type="transmembrane region" description="Helical" evidence="13">
    <location>
        <begin position="510"/>
        <end position="531"/>
    </location>
</feature>
<evidence type="ECO:0000259" key="14">
    <source>
        <dbReference type="Pfam" id="PF03109"/>
    </source>
</evidence>
<keyword evidence="8" id="KW-0547">Nucleotide-binding</keyword>
<keyword evidence="7 13" id="KW-0812">Transmembrane</keyword>
<keyword evidence="4" id="KW-0997">Cell inner membrane</keyword>
<evidence type="ECO:0000256" key="10">
    <source>
        <dbReference type="ARBA" id="ARBA00022840"/>
    </source>
</evidence>
<dbReference type="PANTHER" id="PTHR10566">
    <property type="entry name" value="CHAPERONE-ACTIVITY OF BC1 COMPLEX CABC1 -RELATED"/>
    <property type="match status" value="1"/>
</dbReference>
<protein>
    <submittedName>
        <fullName evidence="15">Ubiquinone biosynthesis regulatory protein kinase UbiB</fullName>
    </submittedName>
</protein>
<dbReference type="RefSeq" id="WP_135482976.1">
    <property type="nucleotide sequence ID" value="NZ_SRMF01000003.1"/>
</dbReference>
<dbReference type="OrthoDB" id="9795390at2"/>
<comment type="similarity">
    <text evidence="2">Belongs to the protein kinase superfamily. ADCK protein kinase family.</text>
</comment>
<gene>
    <name evidence="15" type="primary">ubiB</name>
    <name evidence="15" type="ORF">E4656_09415</name>
</gene>
<name>A0A4Z0WDN1_9GAMM</name>
<comment type="pathway">
    <text evidence="1">Cofactor biosynthesis; ubiquinone biosynthesis [regulation].</text>
</comment>
<keyword evidence="6" id="KW-0831">Ubiquinone biosynthesis</keyword>
<evidence type="ECO:0000313" key="15">
    <source>
        <dbReference type="EMBL" id="TGG93266.1"/>
    </source>
</evidence>
<feature type="domain" description="ABC1 atypical kinase-like" evidence="14">
    <location>
        <begin position="88"/>
        <end position="335"/>
    </location>
</feature>
<evidence type="ECO:0000313" key="16">
    <source>
        <dbReference type="Proteomes" id="UP000297475"/>
    </source>
</evidence>
<evidence type="ECO:0000256" key="13">
    <source>
        <dbReference type="SAM" id="Phobius"/>
    </source>
</evidence>
<evidence type="ECO:0000256" key="4">
    <source>
        <dbReference type="ARBA" id="ARBA00022519"/>
    </source>
</evidence>
<organism evidence="15 16">
    <name type="scientific">Natronospirillum operosum</name>
    <dbReference type="NCBI Taxonomy" id="2759953"/>
    <lineage>
        <taxon>Bacteria</taxon>
        <taxon>Pseudomonadati</taxon>
        <taxon>Pseudomonadota</taxon>
        <taxon>Gammaproteobacteria</taxon>
        <taxon>Oceanospirillales</taxon>
        <taxon>Natronospirillaceae</taxon>
        <taxon>Natronospirillum</taxon>
    </lineage>
</organism>
<sequence length="534" mass="61308">MYWLRLWRIGLLILWYRLDTLVPWSSLPWWVRWLSIGRFFLPNPRTPGPVRLRRFFESLGPVFVKFGQILSTRRDLYPGEYADELVELQDRVPPFPGDRAAAVVREGLGKPVEEAFRAFDRTPLASASIAQVHAATLHDGSDVVVKIIRPDIEKTIRKDLAWMNAFASLLANVPEARRLRPVEVVRDFEQTIIDELDLLREAANTTHLQRNFEGSDLLYVPDVYWDYCSRKVMVMERIHGLPIDEIVQLRAAGVDMKALAERGVEIFFTQVFRDSFFHADMHAGNVFVSTEEPTRPRYIAIDCGIVGTLAEEDQHYLAMNLLAFFNRDYHKVARLHVESGWVPKDTPVHHFEQAIRAVCEPIFARPLKDISFGLLLVRLFQVARRFNMEVQPQLVLLQKTLLNIEGLGRQLYPELDLWQTAKPFMEKWLRERISLRRTVRSLRDQMPFLLERAPEWPYHVERMVKALGEPPRTNTDFQVNLPRRSSVPGVLLTAIGAGLAAWGDHVDNELLLYGGLGLAGVAGLLTLGHLLRSS</sequence>
<dbReference type="InterPro" id="IPR010232">
    <property type="entry name" value="UbiB"/>
</dbReference>
<evidence type="ECO:0000256" key="5">
    <source>
        <dbReference type="ARBA" id="ARBA00022679"/>
    </source>
</evidence>
<dbReference type="InterPro" id="IPR011009">
    <property type="entry name" value="Kinase-like_dom_sf"/>
</dbReference>
<dbReference type="SUPFAM" id="SSF56112">
    <property type="entry name" value="Protein kinase-like (PK-like)"/>
    <property type="match status" value="1"/>
</dbReference>
<evidence type="ECO:0000256" key="2">
    <source>
        <dbReference type="ARBA" id="ARBA00009670"/>
    </source>
</evidence>
<evidence type="ECO:0000256" key="1">
    <source>
        <dbReference type="ARBA" id="ARBA00005020"/>
    </source>
</evidence>
<evidence type="ECO:0000256" key="3">
    <source>
        <dbReference type="ARBA" id="ARBA00022475"/>
    </source>
</evidence>
<evidence type="ECO:0000256" key="6">
    <source>
        <dbReference type="ARBA" id="ARBA00022688"/>
    </source>
</evidence>
<keyword evidence="11 13" id="KW-1133">Transmembrane helix</keyword>
<dbReference type="InterPro" id="IPR045308">
    <property type="entry name" value="UbiB_bact"/>
</dbReference>
<dbReference type="UniPathway" id="UPA00232"/>
<dbReference type="InterPro" id="IPR050154">
    <property type="entry name" value="UbiB_kinase"/>
</dbReference>
<keyword evidence="12 13" id="KW-0472">Membrane</keyword>
<dbReference type="NCBIfam" id="TIGR01982">
    <property type="entry name" value="UbiB"/>
    <property type="match status" value="1"/>
</dbReference>
<dbReference type="CDD" id="cd13972">
    <property type="entry name" value="UbiB"/>
    <property type="match status" value="1"/>
</dbReference>
<dbReference type="NCBIfam" id="NF003404">
    <property type="entry name" value="PRK04750.1"/>
    <property type="match status" value="1"/>
</dbReference>
<dbReference type="AlphaFoldDB" id="A0A4Z0WDN1"/>
<keyword evidence="5" id="KW-0808">Transferase</keyword>
<evidence type="ECO:0000256" key="8">
    <source>
        <dbReference type="ARBA" id="ARBA00022741"/>
    </source>
</evidence>
<comment type="caution">
    <text evidence="15">The sequence shown here is derived from an EMBL/GenBank/DDBJ whole genome shotgun (WGS) entry which is preliminary data.</text>
</comment>
<feature type="transmembrane region" description="Helical" evidence="13">
    <location>
        <begin position="487"/>
        <end position="504"/>
    </location>
</feature>
<dbReference type="GO" id="GO:0006744">
    <property type="term" value="P:ubiquinone biosynthetic process"/>
    <property type="evidence" value="ECO:0007669"/>
    <property type="project" value="UniProtKB-UniPathway"/>
</dbReference>
<keyword evidence="3" id="KW-1003">Cell membrane</keyword>
<reference evidence="15 16" key="1">
    <citation type="submission" date="2019-04" db="EMBL/GenBank/DDBJ databases">
        <title>Natronospirillum operosus gen. nov., sp. nov., a haloalkaliphilic satellite isolated from decaying biomass of laboratory culture of cyanobacterium Geitlerinema sp. and proposal of Natronospirillaceae fam. nov. and Saccharospirillaceae fam. nov.</title>
        <authorList>
            <person name="Kevbrin V."/>
            <person name="Boltyanskaya Y."/>
            <person name="Koziaeva V."/>
            <person name="Grouzdev D.S."/>
            <person name="Park M."/>
            <person name="Cho J."/>
        </authorList>
    </citation>
    <scope>NUCLEOTIDE SEQUENCE [LARGE SCALE GENOMIC DNA]</scope>
    <source>
        <strain evidence="15 16">G-116</strain>
    </source>
</reference>
<evidence type="ECO:0000256" key="12">
    <source>
        <dbReference type="ARBA" id="ARBA00023136"/>
    </source>
</evidence>